<protein>
    <recommendedName>
        <fullName evidence="1">Glycosyltransferase 2-like domain-containing protein</fullName>
    </recommendedName>
</protein>
<dbReference type="InterPro" id="IPR001173">
    <property type="entry name" value="Glyco_trans_2-like"/>
</dbReference>
<organism evidence="2 3">
    <name type="scientific">Algoriphagus confluentis</name>
    <dbReference type="NCBI Taxonomy" id="1697556"/>
    <lineage>
        <taxon>Bacteria</taxon>
        <taxon>Pseudomonadati</taxon>
        <taxon>Bacteroidota</taxon>
        <taxon>Cytophagia</taxon>
        <taxon>Cytophagales</taxon>
        <taxon>Cyclobacteriaceae</taxon>
        <taxon>Algoriphagus</taxon>
    </lineage>
</organism>
<dbReference type="InterPro" id="IPR050834">
    <property type="entry name" value="Glycosyltransf_2"/>
</dbReference>
<dbReference type="SUPFAM" id="SSF53448">
    <property type="entry name" value="Nucleotide-diphospho-sugar transferases"/>
    <property type="match status" value="1"/>
</dbReference>
<evidence type="ECO:0000259" key="1">
    <source>
        <dbReference type="Pfam" id="PF00535"/>
    </source>
</evidence>
<feature type="domain" description="Glycosyltransferase 2-like" evidence="1">
    <location>
        <begin position="4"/>
        <end position="125"/>
    </location>
</feature>
<gene>
    <name evidence="2" type="ORF">Aconfl_41960</name>
</gene>
<dbReference type="Proteomes" id="UP001338309">
    <property type="component" value="Unassembled WGS sequence"/>
</dbReference>
<evidence type="ECO:0000313" key="3">
    <source>
        <dbReference type="Proteomes" id="UP001338309"/>
    </source>
</evidence>
<comment type="caution">
    <text evidence="2">The sequence shown here is derived from an EMBL/GenBank/DDBJ whole genome shotgun (WGS) entry which is preliminary data.</text>
</comment>
<keyword evidence="3" id="KW-1185">Reference proteome</keyword>
<dbReference type="CDD" id="cd00761">
    <property type="entry name" value="Glyco_tranf_GTA_type"/>
    <property type="match status" value="1"/>
</dbReference>
<dbReference type="RefSeq" id="WP_338226316.1">
    <property type="nucleotide sequence ID" value="NZ_BTPD01000020.1"/>
</dbReference>
<dbReference type="Gene3D" id="3.90.550.10">
    <property type="entry name" value="Spore Coat Polysaccharide Biosynthesis Protein SpsA, Chain A"/>
    <property type="match status" value="1"/>
</dbReference>
<name>A0ABQ6PUA4_9BACT</name>
<dbReference type="PANTHER" id="PTHR43685">
    <property type="entry name" value="GLYCOSYLTRANSFERASE"/>
    <property type="match status" value="1"/>
</dbReference>
<proteinExistence type="predicted"/>
<dbReference type="EMBL" id="BTPD01000020">
    <property type="protein sequence ID" value="GMQ31551.1"/>
    <property type="molecule type" value="Genomic_DNA"/>
</dbReference>
<dbReference type="Pfam" id="PF00535">
    <property type="entry name" value="Glycos_transf_2"/>
    <property type="match status" value="1"/>
</dbReference>
<evidence type="ECO:0000313" key="2">
    <source>
        <dbReference type="EMBL" id="GMQ31551.1"/>
    </source>
</evidence>
<sequence length="331" mass="38905">MKVSIIIPCYNYGHYLPDCINSILNQTYPNWEAWIIDDGSLDCTPQVGQFWAQKDSRIHYKRQKNLGVSRARNFGVELCTGELIQFLDADDLLSPEKLEVQVREFAQNKSIDISYTENFYFQDGNPNEFYLDQEFNNRDWLRRFSGSGEKALSNLILNNLAVISSPLIKKDLVLKTGGFQEKIAHTEDWQFWLQCVLAGANVKFIAHSRAYTLIRVHPRSVSQNITKMQYGELALRTWLDNELRKSEKLNHREKLILIRSNLHRKALLVKHMMYLGPLNNWNHLLEISRLIPWYKVIWFYLKALNRKRKNKKEHPWKSLISSSYPTDKARS</sequence>
<dbReference type="PANTHER" id="PTHR43685:SF2">
    <property type="entry name" value="GLYCOSYLTRANSFERASE 2-LIKE DOMAIN-CONTAINING PROTEIN"/>
    <property type="match status" value="1"/>
</dbReference>
<reference evidence="2 3" key="1">
    <citation type="submission" date="2023-08" db="EMBL/GenBank/DDBJ databases">
        <title>Draft genome sequence of Algoriphagus confluentis.</title>
        <authorList>
            <person name="Takatani N."/>
            <person name="Hosokawa M."/>
            <person name="Sawabe T."/>
        </authorList>
    </citation>
    <scope>NUCLEOTIDE SEQUENCE [LARGE SCALE GENOMIC DNA]</scope>
    <source>
        <strain evidence="2 3">NBRC 111222</strain>
    </source>
</reference>
<accession>A0ABQ6PUA4</accession>
<dbReference type="InterPro" id="IPR029044">
    <property type="entry name" value="Nucleotide-diphossugar_trans"/>
</dbReference>